<dbReference type="InterPro" id="IPR001173">
    <property type="entry name" value="Glyco_trans_2-like"/>
</dbReference>
<feature type="domain" description="Glycosyltransferase 2-like" evidence="2">
    <location>
        <begin position="5"/>
        <end position="162"/>
    </location>
</feature>
<organism evidence="3 4">
    <name type="scientific">Cytobacillus kochii</name>
    <dbReference type="NCBI Taxonomy" id="859143"/>
    <lineage>
        <taxon>Bacteria</taxon>
        <taxon>Bacillati</taxon>
        <taxon>Bacillota</taxon>
        <taxon>Bacilli</taxon>
        <taxon>Bacillales</taxon>
        <taxon>Bacillaceae</taxon>
        <taxon>Cytobacillus</taxon>
    </lineage>
</organism>
<keyword evidence="4" id="KW-1185">Reference proteome</keyword>
<reference evidence="3 4" key="1">
    <citation type="submission" date="2017-08" db="EMBL/GenBank/DDBJ databases">
        <title>Complete Genome Sequence of Bacillus kochii Oregon-R-modENCODE STRAIN BDGP4, isolated from Drosophila melanogaster gut.</title>
        <authorList>
            <person name="Wan K.H."/>
            <person name="Yu C."/>
            <person name="Park S."/>
            <person name="Hammonds A.S."/>
            <person name="Booth B.W."/>
            <person name="Celniker S.E."/>
        </authorList>
    </citation>
    <scope>NUCLEOTIDE SEQUENCE [LARGE SCALE GENOMIC DNA]</scope>
    <source>
        <strain evidence="3 4">BDGP4</strain>
    </source>
</reference>
<dbReference type="PANTHER" id="PTHR22916:SF3">
    <property type="entry name" value="UDP-GLCNAC:BETAGAL BETA-1,3-N-ACETYLGLUCOSAMINYLTRANSFERASE-LIKE PROTEIN 1"/>
    <property type="match status" value="1"/>
</dbReference>
<name>A0A248TNQ7_9BACI</name>
<accession>A0A248TNQ7</accession>
<protein>
    <recommendedName>
        <fullName evidence="2">Glycosyltransferase 2-like domain-containing protein</fullName>
    </recommendedName>
</protein>
<dbReference type="Proteomes" id="UP000215137">
    <property type="component" value="Chromosome"/>
</dbReference>
<evidence type="ECO:0000313" key="4">
    <source>
        <dbReference type="Proteomes" id="UP000215137"/>
    </source>
</evidence>
<evidence type="ECO:0000313" key="3">
    <source>
        <dbReference type="EMBL" id="ASV69827.1"/>
    </source>
</evidence>
<dbReference type="KEGG" id="bko:CKF48_22455"/>
<evidence type="ECO:0000259" key="2">
    <source>
        <dbReference type="Pfam" id="PF00535"/>
    </source>
</evidence>
<evidence type="ECO:0000256" key="1">
    <source>
        <dbReference type="ARBA" id="ARBA00006739"/>
    </source>
</evidence>
<dbReference type="PANTHER" id="PTHR22916">
    <property type="entry name" value="GLYCOSYLTRANSFERASE"/>
    <property type="match status" value="1"/>
</dbReference>
<gene>
    <name evidence="3" type="ORF">CKF48_22455</name>
</gene>
<dbReference type="InterPro" id="IPR029044">
    <property type="entry name" value="Nucleotide-diphossugar_trans"/>
</dbReference>
<dbReference type="Gene3D" id="3.90.550.10">
    <property type="entry name" value="Spore Coat Polysaccharide Biosynthesis Protein SpsA, Chain A"/>
    <property type="match status" value="1"/>
</dbReference>
<dbReference type="EMBL" id="CP022983">
    <property type="protein sequence ID" value="ASV69827.1"/>
    <property type="molecule type" value="Genomic_DNA"/>
</dbReference>
<comment type="similarity">
    <text evidence="1">Belongs to the glycosyltransferase 2 family.</text>
</comment>
<dbReference type="OrthoDB" id="396512at2"/>
<proteinExistence type="inferred from homology"/>
<dbReference type="SUPFAM" id="SSF53448">
    <property type="entry name" value="Nucleotide-diphospho-sugar transferases"/>
    <property type="match status" value="1"/>
</dbReference>
<dbReference type="Pfam" id="PF00535">
    <property type="entry name" value="Glycos_transf_2"/>
    <property type="match status" value="1"/>
</dbReference>
<sequence length="239" mass="27905">MDKVSVVIPFYNCRYIGEAIESLLAQTYGNIEIIVIDDGSTLHLDKLEPYKKQVTYVRKENGGTATALNAGIQIATGKYFCWLSADDSYKPTKIEKQVKYMETYGVRACYTGCETIGKSDSQIDAYFNQTYSLRSHFLKALLNRCFIHGCTVMLHMDLLREVGPLDVSYRYTHDYEMWLRVGLSEEFYYLSEKLVNYRVHEEMGTVRHQREIKQEVLFIKRQYQNQVLKKISELRRDGH</sequence>
<dbReference type="GO" id="GO:0016758">
    <property type="term" value="F:hexosyltransferase activity"/>
    <property type="evidence" value="ECO:0007669"/>
    <property type="project" value="UniProtKB-ARBA"/>
</dbReference>
<dbReference type="RefSeq" id="WP_095373391.1">
    <property type="nucleotide sequence ID" value="NZ_CP022983.1"/>
</dbReference>
<dbReference type="AlphaFoldDB" id="A0A248TNQ7"/>